<accession>A0ABQ9NMM9</accession>
<dbReference type="InterPro" id="IPR052559">
    <property type="entry name" value="V-haloperoxidase"/>
</dbReference>
<dbReference type="InterPro" id="IPR036938">
    <property type="entry name" value="PAP2/HPO_sf"/>
</dbReference>
<feature type="domain" description="Vanadium chloroperoxidase N-terminal" evidence="1">
    <location>
        <begin position="5"/>
        <end position="222"/>
    </location>
</feature>
<gene>
    <name evidence="2" type="ORF">H2201_006273</name>
</gene>
<dbReference type="PANTHER" id="PTHR34599">
    <property type="entry name" value="PEROXIDASE-RELATED"/>
    <property type="match status" value="1"/>
</dbReference>
<comment type="caution">
    <text evidence="2">The sequence shown here is derived from an EMBL/GenBank/DDBJ whole genome shotgun (WGS) entry which is preliminary data.</text>
</comment>
<evidence type="ECO:0000313" key="3">
    <source>
        <dbReference type="Proteomes" id="UP001172684"/>
    </source>
</evidence>
<dbReference type="Proteomes" id="UP001172684">
    <property type="component" value="Unassembled WGS sequence"/>
</dbReference>
<evidence type="ECO:0000313" key="2">
    <source>
        <dbReference type="EMBL" id="KAJ9661984.1"/>
    </source>
</evidence>
<name>A0ABQ9NMM9_9PEZI</name>
<protein>
    <recommendedName>
        <fullName evidence="1">Vanadium chloroperoxidase N-terminal domain-containing protein</fullName>
    </recommendedName>
</protein>
<reference evidence="2" key="1">
    <citation type="submission" date="2022-10" db="EMBL/GenBank/DDBJ databases">
        <title>Culturing micro-colonial fungi from biological soil crusts in the Mojave desert and describing Neophaeococcomyces mojavensis, and introducing the new genera and species Taxawa tesnikishii.</title>
        <authorList>
            <person name="Kurbessoian T."/>
            <person name="Stajich J.E."/>
        </authorList>
    </citation>
    <scope>NUCLEOTIDE SEQUENCE</scope>
    <source>
        <strain evidence="2">TK_1</strain>
    </source>
</reference>
<dbReference type="PANTHER" id="PTHR34599:SF1">
    <property type="entry name" value="PHOSPHATIDIC ACID PHOSPHATASE TYPE 2_HALOPEROXIDASE DOMAIN-CONTAINING PROTEIN"/>
    <property type="match status" value="1"/>
</dbReference>
<organism evidence="2 3">
    <name type="scientific">Coniosporium apollinis</name>
    <dbReference type="NCBI Taxonomy" id="61459"/>
    <lineage>
        <taxon>Eukaryota</taxon>
        <taxon>Fungi</taxon>
        <taxon>Dikarya</taxon>
        <taxon>Ascomycota</taxon>
        <taxon>Pezizomycotina</taxon>
        <taxon>Dothideomycetes</taxon>
        <taxon>Dothideomycetes incertae sedis</taxon>
        <taxon>Coniosporium</taxon>
    </lineage>
</organism>
<proteinExistence type="predicted"/>
<keyword evidence="3" id="KW-1185">Reference proteome</keyword>
<dbReference type="Gene3D" id="1.20.144.10">
    <property type="entry name" value="Phosphatidic acid phosphatase type 2/haloperoxidase"/>
    <property type="match status" value="1"/>
</dbReference>
<dbReference type="Pfam" id="PF17897">
    <property type="entry name" value="VCPO_N"/>
    <property type="match status" value="1"/>
</dbReference>
<evidence type="ECO:0000259" key="1">
    <source>
        <dbReference type="Pfam" id="PF17897"/>
    </source>
</evidence>
<dbReference type="EMBL" id="JAPDRL010000053">
    <property type="protein sequence ID" value="KAJ9661984.1"/>
    <property type="molecule type" value="Genomic_DNA"/>
</dbReference>
<dbReference type="SUPFAM" id="SSF48317">
    <property type="entry name" value="Acid phosphatase/Vanadium-dependent haloperoxidase"/>
    <property type="match status" value="1"/>
</dbReference>
<dbReference type="InterPro" id="IPR041067">
    <property type="entry name" value="VCPO_N"/>
</dbReference>
<dbReference type="Gene3D" id="1.10.606.10">
    <property type="entry name" value="Vanadium-containing Chloroperoxidase, domain 2"/>
    <property type="match status" value="1"/>
</dbReference>
<dbReference type="InterPro" id="IPR016119">
    <property type="entry name" value="Br/Cl_peroxidase_C"/>
</dbReference>
<dbReference type="CDD" id="cd03398">
    <property type="entry name" value="PAP2_haloperoxidase"/>
    <property type="match status" value="1"/>
</dbReference>
<sequence>MVIFPAAEEPAEFNNNYIFYWNHVGLQLNRLTHSIGGPQAGPPISARALGILHLAIHDAYFAIRPDKSASFRTYLTADASIPAQRLPATTGATDTRQAVAGAAIRVLSRLYTQRSLTVAVNVTHQLTQFLNQSITDFAALDVLSSSYQFGVAVADTMLALLIKPGESGADQTGYRPKEGLYGFDDDPTHSVRLLPVDPNNPTGPRVPTRVYVAPFYGMTANRFAVQSEHVIADPPVGFTLNEQEEYDDALRDVRRMGGAPELNSTTRLPHQTVGAYFWAYDGVNLIAPDAEANNAHFTRLLALANVAMTDAGIICWREKYCFEFWRPLSGVREDPRPCHADPFWFSLGAPETNRNEISFKPPFPAYPSGHATFGAAAFQIARLLYKHGSSVDIASNTADNISFSFVSDELNGKSRDLREPYDPNRHIEDQIGTVRTRVERRFGSLWEAIWENAISRIWLGVHWRFDAFAAEDVLVPRSTGDVAPYKLLEDGTTATKIRVRLATMPCPNGMIVMAYSPLVVFRWVLVLRTRSLRLGCGRRLRISSPMGDIGVVLLARRVL</sequence>